<dbReference type="PANTHER" id="PTHR19957:SF3">
    <property type="entry name" value="SYNTAXIN-5"/>
    <property type="match status" value="1"/>
</dbReference>
<dbReference type="Proteomes" id="UP000469890">
    <property type="component" value="Unassembled WGS sequence"/>
</dbReference>
<keyword evidence="5 9" id="KW-1133">Transmembrane helix</keyword>
<comment type="caution">
    <text evidence="11">The sequence shown here is derived from an EMBL/GenBank/DDBJ whole genome shotgun (WGS) entry which is preliminary data.</text>
</comment>
<dbReference type="CDD" id="cd15844">
    <property type="entry name" value="SNARE_syntaxin5"/>
    <property type="match status" value="1"/>
</dbReference>
<dbReference type="GO" id="GO:0048278">
    <property type="term" value="P:vesicle docking"/>
    <property type="evidence" value="ECO:0007669"/>
    <property type="project" value="TreeGrafter"/>
</dbReference>
<dbReference type="EMBL" id="JAAECE010000003">
    <property type="protein sequence ID" value="KAF1804149.1"/>
    <property type="molecule type" value="Genomic_DNA"/>
</dbReference>
<keyword evidence="6" id="KW-0175">Coiled coil</keyword>
<dbReference type="PANTHER" id="PTHR19957">
    <property type="entry name" value="SYNTAXIN"/>
    <property type="match status" value="1"/>
</dbReference>
<comment type="subcellular location">
    <subcellularLocation>
        <location evidence="1">Membrane</location>
        <topology evidence="1">Single-pass type IV membrane protein</topology>
    </subcellularLocation>
</comment>
<feature type="region of interest" description="Disordered" evidence="8">
    <location>
        <begin position="154"/>
        <end position="192"/>
    </location>
</feature>
<dbReference type="SUPFAM" id="SSF47661">
    <property type="entry name" value="t-snare proteins"/>
    <property type="match status" value="1"/>
</dbReference>
<evidence type="ECO:0000259" key="10">
    <source>
        <dbReference type="PROSITE" id="PS50192"/>
    </source>
</evidence>
<evidence type="ECO:0000256" key="7">
    <source>
        <dbReference type="ARBA" id="ARBA00023136"/>
    </source>
</evidence>
<evidence type="ECO:0000256" key="6">
    <source>
        <dbReference type="ARBA" id="ARBA00023054"/>
    </source>
</evidence>
<dbReference type="PROSITE" id="PS50192">
    <property type="entry name" value="T_SNARE"/>
    <property type="match status" value="1"/>
</dbReference>
<keyword evidence="4 9" id="KW-0812">Transmembrane</keyword>
<keyword evidence="7 9" id="KW-0472">Membrane</keyword>
<dbReference type="GO" id="GO:0000139">
    <property type="term" value="C:Golgi membrane"/>
    <property type="evidence" value="ECO:0007669"/>
    <property type="project" value="TreeGrafter"/>
</dbReference>
<feature type="transmembrane region" description="Helical" evidence="9">
    <location>
        <begin position="287"/>
        <end position="306"/>
    </location>
</feature>
<reference evidence="11 12" key="1">
    <citation type="submission" date="2019-09" db="EMBL/GenBank/DDBJ databases">
        <authorList>
            <consortium name="DOE Joint Genome Institute"/>
            <person name="Mondo S.J."/>
            <person name="Navarro-Mendoza M.I."/>
            <person name="Perez-Arques C."/>
            <person name="Panchal S."/>
            <person name="Nicolas F.E."/>
            <person name="Ganguly P."/>
            <person name="Pangilinan J."/>
            <person name="Grigoriev I."/>
            <person name="Heitman J."/>
            <person name="Sanya K."/>
            <person name="Garre V."/>
        </authorList>
    </citation>
    <scope>NUCLEOTIDE SEQUENCE [LARGE SCALE GENOMIC DNA]</scope>
    <source>
        <strain evidence="11 12">MU402</strain>
    </source>
</reference>
<accession>A0A8H4BKQ7</accession>
<dbReference type="Pfam" id="PF05739">
    <property type="entry name" value="SNARE"/>
    <property type="match status" value="1"/>
</dbReference>
<dbReference type="InterPro" id="IPR045242">
    <property type="entry name" value="Syntaxin"/>
</dbReference>
<dbReference type="GO" id="GO:0005484">
    <property type="term" value="F:SNAP receptor activity"/>
    <property type="evidence" value="ECO:0007669"/>
    <property type="project" value="TreeGrafter"/>
</dbReference>
<evidence type="ECO:0000256" key="4">
    <source>
        <dbReference type="ARBA" id="ARBA00022692"/>
    </source>
</evidence>
<gene>
    <name evidence="11" type="ORF">FB192DRAFT_1371434</name>
</gene>
<dbReference type="GO" id="GO:0006906">
    <property type="term" value="P:vesicle fusion"/>
    <property type="evidence" value="ECO:0007669"/>
    <property type="project" value="TreeGrafter"/>
</dbReference>
<evidence type="ECO:0000256" key="9">
    <source>
        <dbReference type="SAM" id="Phobius"/>
    </source>
</evidence>
<evidence type="ECO:0000313" key="12">
    <source>
        <dbReference type="Proteomes" id="UP000469890"/>
    </source>
</evidence>
<evidence type="ECO:0000256" key="2">
    <source>
        <dbReference type="ARBA" id="ARBA00009063"/>
    </source>
</evidence>
<proteinExistence type="inferred from homology"/>
<protein>
    <submittedName>
        <fullName evidence="11">t-SNARE</fullName>
    </submittedName>
</protein>
<evidence type="ECO:0000313" key="11">
    <source>
        <dbReference type="EMBL" id="KAF1804149.1"/>
    </source>
</evidence>
<feature type="compositionally biased region" description="Low complexity" evidence="8">
    <location>
        <begin position="154"/>
        <end position="164"/>
    </location>
</feature>
<dbReference type="InterPro" id="IPR010989">
    <property type="entry name" value="SNARE"/>
</dbReference>
<organism evidence="11 12">
    <name type="scientific">Mucor circinelloides f. lusitanicus</name>
    <name type="common">Mucor racemosus var. lusitanicus</name>
    <dbReference type="NCBI Taxonomy" id="29924"/>
    <lineage>
        <taxon>Eukaryota</taxon>
        <taxon>Fungi</taxon>
        <taxon>Fungi incertae sedis</taxon>
        <taxon>Mucoromycota</taxon>
        <taxon>Mucoromycotina</taxon>
        <taxon>Mucoromycetes</taxon>
        <taxon>Mucorales</taxon>
        <taxon>Mucorineae</taxon>
        <taxon>Mucoraceae</taxon>
        <taxon>Mucor</taxon>
    </lineage>
</organism>
<dbReference type="GO" id="GO:0000149">
    <property type="term" value="F:SNARE binding"/>
    <property type="evidence" value="ECO:0007669"/>
    <property type="project" value="TreeGrafter"/>
</dbReference>
<keyword evidence="3" id="KW-0813">Transport</keyword>
<dbReference type="Gene3D" id="1.20.58.70">
    <property type="match status" value="1"/>
</dbReference>
<evidence type="ECO:0000256" key="1">
    <source>
        <dbReference type="ARBA" id="ARBA00004211"/>
    </source>
</evidence>
<dbReference type="SMART" id="SM00397">
    <property type="entry name" value="t_SNARE"/>
    <property type="match status" value="1"/>
</dbReference>
<evidence type="ECO:0000256" key="8">
    <source>
        <dbReference type="SAM" id="MobiDB-lite"/>
    </source>
</evidence>
<dbReference type="GO" id="GO:0006886">
    <property type="term" value="P:intracellular protein transport"/>
    <property type="evidence" value="ECO:0007669"/>
    <property type="project" value="TreeGrafter"/>
</dbReference>
<dbReference type="GO" id="GO:0031201">
    <property type="term" value="C:SNARE complex"/>
    <property type="evidence" value="ECO:0007669"/>
    <property type="project" value="TreeGrafter"/>
</dbReference>
<name>A0A8H4BKQ7_MUCCL</name>
<dbReference type="GO" id="GO:0006888">
    <property type="term" value="P:endoplasmic reticulum to Golgi vesicle-mediated transport"/>
    <property type="evidence" value="ECO:0007669"/>
    <property type="project" value="TreeGrafter"/>
</dbReference>
<comment type="similarity">
    <text evidence="2">Belongs to the syntaxin family.</text>
</comment>
<dbReference type="AlphaFoldDB" id="A0A8H4BKQ7"/>
<evidence type="ECO:0000256" key="3">
    <source>
        <dbReference type="ARBA" id="ARBA00022448"/>
    </source>
</evidence>
<evidence type="ECO:0000256" key="5">
    <source>
        <dbReference type="ARBA" id="ARBA00022989"/>
    </source>
</evidence>
<feature type="compositionally biased region" description="Basic and acidic residues" evidence="8">
    <location>
        <begin position="31"/>
        <end position="41"/>
    </location>
</feature>
<sequence length="307" mass="34772">MNMKDRTAEFYALAERIKKRGNTKNKQSSLIDKRNTSTTKTRSEFSRLAAQLGRNIAATSEKLEQLTYLTKSNNGFNDNPTKVNTLQQSLKQDITKLNNQLKILQSVKNGNRSNSKQASEHSNNVIMSLQSKLADTSLGFKDILEAEVVTHNNASASQLSSSPQPRRRVNAHPYQDSPNLTNTTTSTTYDESPQSLGIPMISQQQQQQQQMLERNDRRIESRTNAMESIESTIAELGGIFQQLATMVAEQRETIQRIDQNTDDIEMNVLGAQSELLKYYQNISTNRALIIKIFVTIILFFLLFTYIL</sequence>
<feature type="region of interest" description="Disordered" evidence="8">
    <location>
        <begin position="20"/>
        <end position="41"/>
    </location>
</feature>
<dbReference type="InterPro" id="IPR000727">
    <property type="entry name" value="T_SNARE_dom"/>
</dbReference>
<feature type="domain" description="T-SNARE coiled-coil homology" evidence="10">
    <location>
        <begin position="216"/>
        <end position="278"/>
    </location>
</feature>